<protein>
    <recommendedName>
        <fullName evidence="2">Barstar (barnase inhibitor) domain-containing protein</fullName>
    </recommendedName>
</protein>
<proteinExistence type="inferred from homology"/>
<evidence type="ECO:0000259" key="2">
    <source>
        <dbReference type="Pfam" id="PF01337"/>
    </source>
</evidence>
<feature type="domain" description="Barstar (barnase inhibitor)" evidence="2">
    <location>
        <begin position="304"/>
        <end position="367"/>
    </location>
</feature>
<gene>
    <name evidence="3" type="ORF">GCM10010319_34290</name>
</gene>
<dbReference type="InterPro" id="IPR035905">
    <property type="entry name" value="Barstar-like_sf"/>
</dbReference>
<dbReference type="EMBL" id="BAAABW010000017">
    <property type="protein sequence ID" value="GAA0354233.1"/>
    <property type="molecule type" value="Genomic_DNA"/>
</dbReference>
<evidence type="ECO:0000256" key="1">
    <source>
        <dbReference type="ARBA" id="ARBA00006845"/>
    </source>
</evidence>
<comment type="caution">
    <text evidence="3">The sequence shown here is derived from an EMBL/GenBank/DDBJ whole genome shotgun (WGS) entry which is preliminary data.</text>
</comment>
<dbReference type="Gene3D" id="3.30.370.10">
    <property type="entry name" value="Barstar-like"/>
    <property type="match status" value="1"/>
</dbReference>
<evidence type="ECO:0000313" key="3">
    <source>
        <dbReference type="EMBL" id="GAA0354233.1"/>
    </source>
</evidence>
<dbReference type="SUPFAM" id="SSF52038">
    <property type="entry name" value="Barstar-related"/>
    <property type="match status" value="1"/>
</dbReference>
<comment type="similarity">
    <text evidence="1">Belongs to the barstar family.</text>
</comment>
<organism evidence="3 4">
    <name type="scientific">Streptomyces blastmyceticus</name>
    <dbReference type="NCBI Taxonomy" id="68180"/>
    <lineage>
        <taxon>Bacteria</taxon>
        <taxon>Bacillati</taxon>
        <taxon>Actinomycetota</taxon>
        <taxon>Actinomycetes</taxon>
        <taxon>Kitasatosporales</taxon>
        <taxon>Streptomycetaceae</taxon>
        <taxon>Streptomyces</taxon>
    </lineage>
</organism>
<keyword evidence="4" id="KW-1185">Reference proteome</keyword>
<accession>A0ABN0X3J0</accession>
<reference evidence="3 4" key="1">
    <citation type="journal article" date="2019" name="Int. J. Syst. Evol. Microbiol.">
        <title>The Global Catalogue of Microorganisms (GCM) 10K type strain sequencing project: providing services to taxonomists for standard genome sequencing and annotation.</title>
        <authorList>
            <consortium name="The Broad Institute Genomics Platform"/>
            <consortium name="The Broad Institute Genome Sequencing Center for Infectious Disease"/>
            <person name="Wu L."/>
            <person name="Ma J."/>
        </authorList>
    </citation>
    <scope>NUCLEOTIDE SEQUENCE [LARGE SCALE GENOMIC DNA]</scope>
    <source>
        <strain evidence="3 4">JCM 4565</strain>
    </source>
</reference>
<dbReference type="Proteomes" id="UP001500063">
    <property type="component" value="Unassembled WGS sequence"/>
</dbReference>
<dbReference type="Pfam" id="PF01337">
    <property type="entry name" value="Barstar"/>
    <property type="match status" value="1"/>
</dbReference>
<dbReference type="InterPro" id="IPR000468">
    <property type="entry name" value="Barstar"/>
</dbReference>
<name>A0ABN0X3J0_9ACTN</name>
<sequence length="398" mass="43720">MPADTERVRRRPGTALSLWPAEDPGFVVGTWAGMICAVHEDENERRSARYKLTGTEHGHVWGVCVEAEGLFGEPQRGTYELFGWVPEKTGVPAWVGSRVWLVPDDGALDAWLLEDAESLGQPPGTDSLLLTGLDEYEGPPEGYRGRVRVHDGRRWLGSCREFTRVLSPEEIPPPLVLRGLAQSDQLRAALMKGTRRALDLEESALEIRDSQGELLTDRLLWGTVSDWRPSSCGADLIDLELDGGRFAPVPEYARPVWERWLAGPPGAVNAWAGLDTRRRGAWHDLVRERACRRSHRARSAGQAYELDGRHITDEPALYLALGEAVNGPGGYFGGCLAALDDCLRGTFGYTAPATLLWRDAAIAREHLSHVLTPDGQPYDLFAAVLEALAEGGMDVTLA</sequence>
<evidence type="ECO:0000313" key="4">
    <source>
        <dbReference type="Proteomes" id="UP001500063"/>
    </source>
</evidence>